<sequence>MIAVSFQRSCSGSLPWWNLLGSSLLNGDDGTVLICEISLHNADRKQGRPHGANLTRDVDSGVSTDCEHLVDRHMGVKTKFCPNVARLCPVFVPILSNCDLSRDCLLRTGSQ</sequence>
<dbReference type="Proteomes" id="UP000320839">
    <property type="component" value="Chromosome"/>
</dbReference>
<evidence type="ECO:0000313" key="1">
    <source>
        <dbReference type="EMBL" id="QDV17424.1"/>
    </source>
</evidence>
<dbReference type="AlphaFoldDB" id="A0A518FM39"/>
<accession>A0A518FM39</accession>
<gene>
    <name evidence="1" type="ORF">Pan153_20760</name>
</gene>
<organism evidence="1 2">
    <name type="scientific">Gimesia panareensis</name>
    <dbReference type="NCBI Taxonomy" id="2527978"/>
    <lineage>
        <taxon>Bacteria</taxon>
        <taxon>Pseudomonadati</taxon>
        <taxon>Planctomycetota</taxon>
        <taxon>Planctomycetia</taxon>
        <taxon>Planctomycetales</taxon>
        <taxon>Planctomycetaceae</taxon>
        <taxon>Gimesia</taxon>
    </lineage>
</organism>
<name>A0A518FM39_9PLAN</name>
<dbReference type="EMBL" id="CP036317">
    <property type="protein sequence ID" value="QDV17424.1"/>
    <property type="molecule type" value="Genomic_DNA"/>
</dbReference>
<protein>
    <submittedName>
        <fullName evidence="1">Uncharacterized protein</fullName>
    </submittedName>
</protein>
<evidence type="ECO:0000313" key="2">
    <source>
        <dbReference type="Proteomes" id="UP000320839"/>
    </source>
</evidence>
<proteinExistence type="predicted"/>
<reference evidence="1 2" key="1">
    <citation type="submission" date="2019-02" db="EMBL/GenBank/DDBJ databases">
        <title>Deep-cultivation of Planctomycetes and their phenomic and genomic characterization uncovers novel biology.</title>
        <authorList>
            <person name="Wiegand S."/>
            <person name="Jogler M."/>
            <person name="Boedeker C."/>
            <person name="Pinto D."/>
            <person name="Vollmers J."/>
            <person name="Rivas-Marin E."/>
            <person name="Kohn T."/>
            <person name="Peeters S.H."/>
            <person name="Heuer A."/>
            <person name="Rast P."/>
            <person name="Oberbeckmann S."/>
            <person name="Bunk B."/>
            <person name="Jeske O."/>
            <person name="Meyerdierks A."/>
            <person name="Storesund J.E."/>
            <person name="Kallscheuer N."/>
            <person name="Luecker S."/>
            <person name="Lage O.M."/>
            <person name="Pohl T."/>
            <person name="Merkel B.J."/>
            <person name="Hornburger P."/>
            <person name="Mueller R.-W."/>
            <person name="Bruemmer F."/>
            <person name="Labrenz M."/>
            <person name="Spormann A.M."/>
            <person name="Op den Camp H."/>
            <person name="Overmann J."/>
            <person name="Amann R."/>
            <person name="Jetten M.S.M."/>
            <person name="Mascher T."/>
            <person name="Medema M.H."/>
            <person name="Devos D.P."/>
            <person name="Kaster A.-K."/>
            <person name="Ovreas L."/>
            <person name="Rohde M."/>
            <person name="Galperin M.Y."/>
            <person name="Jogler C."/>
        </authorList>
    </citation>
    <scope>NUCLEOTIDE SEQUENCE [LARGE SCALE GENOMIC DNA]</scope>
    <source>
        <strain evidence="1 2">Pan153</strain>
    </source>
</reference>